<dbReference type="PANTHER" id="PTHR10974">
    <property type="entry name" value="FI08016P-RELATED"/>
    <property type="match status" value="1"/>
</dbReference>
<accession>A0AAV5TBG7</accession>
<dbReference type="PANTHER" id="PTHR10974:SF75">
    <property type="entry name" value="SULFATASE DOMAIN-CONTAINING PROTEIN"/>
    <property type="match status" value="1"/>
</dbReference>
<dbReference type="Proteomes" id="UP001432027">
    <property type="component" value="Unassembled WGS sequence"/>
</dbReference>
<feature type="non-terminal residue" evidence="1">
    <location>
        <position position="1"/>
    </location>
</feature>
<evidence type="ECO:0000313" key="1">
    <source>
        <dbReference type="EMBL" id="GMS92906.1"/>
    </source>
</evidence>
<keyword evidence="2" id="KW-1185">Reference proteome</keyword>
<name>A0AAV5TBG7_9BILA</name>
<feature type="non-terminal residue" evidence="1">
    <location>
        <position position="226"/>
    </location>
</feature>
<dbReference type="InterPro" id="IPR004245">
    <property type="entry name" value="DUF229"/>
</dbReference>
<organism evidence="1 2">
    <name type="scientific">Pristionchus entomophagus</name>
    <dbReference type="NCBI Taxonomy" id="358040"/>
    <lineage>
        <taxon>Eukaryota</taxon>
        <taxon>Metazoa</taxon>
        <taxon>Ecdysozoa</taxon>
        <taxon>Nematoda</taxon>
        <taxon>Chromadorea</taxon>
        <taxon>Rhabditida</taxon>
        <taxon>Rhabditina</taxon>
        <taxon>Diplogasteromorpha</taxon>
        <taxon>Diplogasteroidea</taxon>
        <taxon>Neodiplogasteridae</taxon>
        <taxon>Pristionchus</taxon>
    </lineage>
</organism>
<proteinExistence type="predicted"/>
<dbReference type="AlphaFoldDB" id="A0AAV5TBG7"/>
<protein>
    <submittedName>
        <fullName evidence="1">Uncharacterized protein</fullName>
    </submittedName>
</protein>
<dbReference type="GO" id="GO:0005615">
    <property type="term" value="C:extracellular space"/>
    <property type="evidence" value="ECO:0007669"/>
    <property type="project" value="TreeGrafter"/>
</dbReference>
<dbReference type="Pfam" id="PF02995">
    <property type="entry name" value="DUF229"/>
    <property type="match status" value="1"/>
</dbReference>
<evidence type="ECO:0000313" key="2">
    <source>
        <dbReference type="Proteomes" id="UP001432027"/>
    </source>
</evidence>
<comment type="caution">
    <text evidence="1">The sequence shown here is derived from an EMBL/GenBank/DDBJ whole genome shotgun (WGS) entry which is preliminary data.</text>
</comment>
<reference evidence="1" key="1">
    <citation type="submission" date="2023-10" db="EMBL/GenBank/DDBJ databases">
        <title>Genome assembly of Pristionchus species.</title>
        <authorList>
            <person name="Yoshida K."/>
            <person name="Sommer R.J."/>
        </authorList>
    </citation>
    <scope>NUCLEOTIDE SEQUENCE</scope>
    <source>
        <strain evidence="1">RS0144</strain>
    </source>
</reference>
<gene>
    <name evidence="1" type="ORF">PENTCL1PPCAC_15081</name>
</gene>
<sequence>EDPVGRRDINNPMLMMSVPRYIREDAKLMANLENNSDQLLTHLDTHATFVDILETFSSKDSPDFSTAVHRLALNGSSLLRPLPEGPRNCRTLPIPPEYCICETTKTQLNVTDNHLAIGKAVPKFLNRRLVEKKISKICAELDMDELTELQRIEGAEELYEVTVKLRPGGGIFRTFVMGTNGNYSVIVPEVPRLNKYGTKGFCTSINELRPICFCKSFLPKTTTSKS</sequence>
<dbReference type="EMBL" id="BTSX01000004">
    <property type="protein sequence ID" value="GMS92906.1"/>
    <property type="molecule type" value="Genomic_DNA"/>
</dbReference>